<reference evidence="1 2" key="1">
    <citation type="submission" date="2018-11" db="EMBL/GenBank/DDBJ databases">
        <authorList>
            <consortium name="Pathogen Informatics"/>
        </authorList>
    </citation>
    <scope>NUCLEOTIDE SEQUENCE [LARGE SCALE GENOMIC DNA]</scope>
</reference>
<evidence type="ECO:0000313" key="2">
    <source>
        <dbReference type="Proteomes" id="UP000271889"/>
    </source>
</evidence>
<organism evidence="1 2">
    <name type="scientific">Cylicostephanus goldi</name>
    <name type="common">Nematode worm</name>
    <dbReference type="NCBI Taxonomy" id="71465"/>
    <lineage>
        <taxon>Eukaryota</taxon>
        <taxon>Metazoa</taxon>
        <taxon>Ecdysozoa</taxon>
        <taxon>Nematoda</taxon>
        <taxon>Chromadorea</taxon>
        <taxon>Rhabditida</taxon>
        <taxon>Rhabditina</taxon>
        <taxon>Rhabditomorpha</taxon>
        <taxon>Strongyloidea</taxon>
        <taxon>Strongylidae</taxon>
        <taxon>Cylicostephanus</taxon>
    </lineage>
</organism>
<dbReference type="AlphaFoldDB" id="A0A3P7PR79"/>
<sequence length="82" mass="9672">MVVCDVVQVSCKDPGAAVFSLRFCRRRRVGTARKRYVVQHRRCVKRMAYLTRLHRTAIRHCDRCSFLARDCVSTIKKRVNIF</sequence>
<name>A0A3P7PR79_CYLGO</name>
<accession>A0A3P7PR79</accession>
<protein>
    <submittedName>
        <fullName evidence="1">Uncharacterized protein</fullName>
    </submittedName>
</protein>
<keyword evidence="2" id="KW-1185">Reference proteome</keyword>
<gene>
    <name evidence="1" type="ORF">CGOC_LOCUS9270</name>
</gene>
<dbReference type="Proteomes" id="UP000271889">
    <property type="component" value="Unassembled WGS sequence"/>
</dbReference>
<dbReference type="EMBL" id="UYRV01106370">
    <property type="protein sequence ID" value="VDN22312.1"/>
    <property type="molecule type" value="Genomic_DNA"/>
</dbReference>
<proteinExistence type="predicted"/>
<evidence type="ECO:0000313" key="1">
    <source>
        <dbReference type="EMBL" id="VDN22312.1"/>
    </source>
</evidence>